<dbReference type="SUPFAM" id="SSF53448">
    <property type="entry name" value="Nucleotide-diphospho-sugar transferases"/>
    <property type="match status" value="1"/>
</dbReference>
<name>A0A4S3KHK7_9GAMM</name>
<dbReference type="CDD" id="cd04186">
    <property type="entry name" value="GT_2_like_c"/>
    <property type="match status" value="1"/>
</dbReference>
<protein>
    <recommendedName>
        <fullName evidence="1">Glycosyltransferase 2-like domain-containing protein</fullName>
    </recommendedName>
</protein>
<dbReference type="OrthoDB" id="9179784at2"/>
<dbReference type="InterPro" id="IPR001173">
    <property type="entry name" value="Glyco_trans_2-like"/>
</dbReference>
<evidence type="ECO:0000313" key="3">
    <source>
        <dbReference type="Proteomes" id="UP000307749"/>
    </source>
</evidence>
<organism evidence="2 3">
    <name type="scientific">Metallibacterium scheffleri</name>
    <dbReference type="NCBI Taxonomy" id="993689"/>
    <lineage>
        <taxon>Bacteria</taxon>
        <taxon>Pseudomonadati</taxon>
        <taxon>Pseudomonadota</taxon>
        <taxon>Gammaproteobacteria</taxon>
        <taxon>Lysobacterales</taxon>
        <taxon>Rhodanobacteraceae</taxon>
        <taxon>Metallibacterium</taxon>
    </lineage>
</organism>
<dbReference type="EMBL" id="MWQO01000056">
    <property type="protein sequence ID" value="THD07778.1"/>
    <property type="molecule type" value="Genomic_DNA"/>
</dbReference>
<dbReference type="AlphaFoldDB" id="A0A4S3KHK7"/>
<feature type="domain" description="Glycosyltransferase 2-like" evidence="1">
    <location>
        <begin position="109"/>
        <end position="275"/>
    </location>
</feature>
<dbReference type="InterPro" id="IPR029044">
    <property type="entry name" value="Nucleotide-diphossugar_trans"/>
</dbReference>
<dbReference type="Pfam" id="PF00535">
    <property type="entry name" value="Glycos_transf_2"/>
    <property type="match status" value="1"/>
</dbReference>
<proteinExistence type="predicted"/>
<comment type="caution">
    <text evidence="2">The sequence shown here is derived from an EMBL/GenBank/DDBJ whole genome shotgun (WGS) entry which is preliminary data.</text>
</comment>
<evidence type="ECO:0000259" key="1">
    <source>
        <dbReference type="Pfam" id="PF00535"/>
    </source>
</evidence>
<accession>A0A4S3KHK7</accession>
<keyword evidence="3" id="KW-1185">Reference proteome</keyword>
<dbReference type="STRING" id="993689.GCA_002077135_01458"/>
<dbReference type="PANTHER" id="PTHR43179">
    <property type="entry name" value="RHAMNOSYLTRANSFERASE WBBL"/>
    <property type="match status" value="1"/>
</dbReference>
<evidence type="ECO:0000313" key="2">
    <source>
        <dbReference type="EMBL" id="THD07778.1"/>
    </source>
</evidence>
<gene>
    <name evidence="2" type="ORF">B1806_14510</name>
</gene>
<dbReference type="SUPFAM" id="SSF53756">
    <property type="entry name" value="UDP-Glycosyltransferase/glycogen phosphorylase"/>
    <property type="match status" value="1"/>
</dbReference>
<reference evidence="2 3" key="1">
    <citation type="submission" date="2017-02" db="EMBL/GenBank/DDBJ databases">
        <title>Whole genome sequencing of Metallibacterium scheffleri DSM 24874 (T).</title>
        <authorList>
            <person name="Kumar S."/>
            <person name="Patil P."/>
            <person name="Patil P.B."/>
        </authorList>
    </citation>
    <scope>NUCLEOTIDE SEQUENCE [LARGE SCALE GENOMIC DNA]</scope>
    <source>
        <strain evidence="2 3">DSM 24874</strain>
    </source>
</reference>
<dbReference type="CDD" id="cd03801">
    <property type="entry name" value="GT4_PimA-like"/>
    <property type="match status" value="1"/>
</dbReference>
<dbReference type="PANTHER" id="PTHR43179:SF7">
    <property type="entry name" value="RHAMNOSYLTRANSFERASE WBBL"/>
    <property type="match status" value="1"/>
</dbReference>
<dbReference type="Gene3D" id="3.40.50.2000">
    <property type="entry name" value="Glycogen Phosphorylase B"/>
    <property type="match status" value="1"/>
</dbReference>
<dbReference type="Pfam" id="PF13692">
    <property type="entry name" value="Glyco_trans_1_4"/>
    <property type="match status" value="1"/>
</dbReference>
<dbReference type="Proteomes" id="UP000307749">
    <property type="component" value="Unassembled WGS sequence"/>
</dbReference>
<sequence>MAGEAASARRLFEEIRDSRSWRITRPLRVIARILRGEWPVVRNEIKRRREQARIAATARESSIDPGTRDAPAARDLTARIESSPALVNYLPRARISDLALPAYHAPLVSIIVPAYGMLDVTARCLHSIMAHPPSVPFEVIVVEDASGDTDIDQLAKVSGLRYEKNPENLGFVRSCNRAAGLARGEYVYFLNNDTEVTEGWLDALLDVFRRYPDCGLAGSKLVYPDGRLQEAGGIMWQDASAWNYGRLDDPERSIYNYLRESDYCSGASLLIRKALFEQLGRFDEIYAPAYCEDSDLAFKVRAAGLKVYYQPASVVVHYEGVSHGTDTGSGIKSYQVRNQAIFRQRWQSTLQADHYPNAENVFRARGRDKYARIILIIDHYAPQPDRDAGSRTMMQFIQRFLERGYRVKFWPENLHFDPVYVPPLLQLGVEVMYGVEYAGAFDAWMREHGVALDYILLSRPHIAVQFIEIARKYSAAPLLYYGHDVHHLRLDDQLRVMPDDAAVRKERQMIAELEHEVWRSVDAVYYPSDSETTQVRAWLALHAPQVRAHTVPAYAFEELHDDPTRNLHEREGLIFVAGFAHPPNVDAALWLVREVLPRLHQHMPGLRLSLVGSNPSADVRALQDERVEVTGFVTDAELAQRYAHARVAVAPLRFGGGIKGKVIEAMRHGVPCVTTSAGAQGLDGCDALAVCDAADDFTQHILGLIGDDAEWRRRALAGQAFVHAHYTSDAQWQAFARELDLRHAMLPGAAA</sequence>
<dbReference type="Gene3D" id="3.90.550.10">
    <property type="entry name" value="Spore Coat Polysaccharide Biosynthesis Protein SpsA, Chain A"/>
    <property type="match status" value="1"/>
</dbReference>